<dbReference type="OrthoDB" id="41021at10239"/>
<evidence type="ECO:0000313" key="2">
    <source>
        <dbReference type="EMBL" id="SNW62053.1"/>
    </source>
</evidence>
<sequence>LNKDAEFIDIPHHCILNVLSLFLLHKYKICNKKIKMVLTGIYVLGFYYLLQRWLQFYDPINIVGVPCSIFLFIFTSQFNCTIVYCWQYNRMITNKVLCIFLVLSSVFALGDAGEDKYLLILEYLMYCTISYRYL</sequence>
<dbReference type="KEGG" id="vg:35381905"/>
<keyword evidence="1" id="KW-0472">Membrane</keyword>
<accession>A0A2I2L3F1</accession>
<organism evidence="2">
    <name type="scientific">Orpheovirus IHUMI-LCC2</name>
    <dbReference type="NCBI Taxonomy" id="2023057"/>
    <lineage>
        <taxon>Viruses</taxon>
        <taxon>Varidnaviria</taxon>
        <taxon>Bamfordvirae</taxon>
        <taxon>Nucleocytoviricota</taxon>
        <taxon>Megaviricetes</taxon>
        <taxon>Pimascovirales</taxon>
        <taxon>Ocovirineae</taxon>
        <taxon>Orpheoviridae</taxon>
        <taxon>Alphaorpheovirus</taxon>
        <taxon>Alphaorpheovirus massiliense</taxon>
    </lineage>
</organism>
<keyword evidence="1" id="KW-0812">Transmembrane</keyword>
<dbReference type="GeneID" id="35381905"/>
<feature type="transmembrane region" description="Helical" evidence="1">
    <location>
        <begin position="92"/>
        <end position="110"/>
    </location>
</feature>
<feature type="non-terminal residue" evidence="2">
    <location>
        <position position="1"/>
    </location>
</feature>
<evidence type="ECO:0000256" key="1">
    <source>
        <dbReference type="SAM" id="Phobius"/>
    </source>
</evidence>
<dbReference type="EMBL" id="LT906555">
    <property type="protein sequence ID" value="SNW62053.1"/>
    <property type="molecule type" value="Genomic_DNA"/>
</dbReference>
<evidence type="ECO:0000313" key="3">
    <source>
        <dbReference type="Proteomes" id="UP000236316"/>
    </source>
</evidence>
<dbReference type="RefSeq" id="YP_009448355.1">
    <property type="nucleotide sequence ID" value="NC_036594.1"/>
</dbReference>
<protein>
    <submittedName>
        <fullName evidence="2">Uncharacterized protein</fullName>
    </submittedName>
</protein>
<gene>
    <name evidence="2" type="ORF">ORPV_149</name>
</gene>
<feature type="transmembrane region" description="Helical" evidence="1">
    <location>
        <begin position="62"/>
        <end position="85"/>
    </location>
</feature>
<feature type="transmembrane region" description="Helical" evidence="1">
    <location>
        <begin position="34"/>
        <end position="50"/>
    </location>
</feature>
<name>A0A2I2L3F1_9VIRU</name>
<reference evidence="2" key="1">
    <citation type="submission" date="2017-08" db="EMBL/GenBank/DDBJ databases">
        <authorList>
            <consortium name="Urmite Genomes"/>
        </authorList>
    </citation>
    <scope>NUCLEOTIDE SEQUENCE [LARGE SCALE GENOMIC DNA]</scope>
    <source>
        <strain evidence="2">IHUMI-LCC2</strain>
    </source>
</reference>
<dbReference type="Proteomes" id="UP000236316">
    <property type="component" value="Segment"/>
</dbReference>
<proteinExistence type="predicted"/>
<keyword evidence="3" id="KW-1185">Reference proteome</keyword>
<keyword evidence="1" id="KW-1133">Transmembrane helix</keyword>